<organism evidence="2 3">
    <name type="scientific">Calidifontibacter indicus</name>
    <dbReference type="NCBI Taxonomy" id="419650"/>
    <lineage>
        <taxon>Bacteria</taxon>
        <taxon>Bacillati</taxon>
        <taxon>Actinomycetota</taxon>
        <taxon>Actinomycetes</taxon>
        <taxon>Micrococcales</taxon>
        <taxon>Dermacoccaceae</taxon>
        <taxon>Calidifontibacter</taxon>
    </lineage>
</organism>
<dbReference type="PANTHER" id="PTHR43680">
    <property type="entry name" value="NITRATE REDUCTASE MOLYBDENUM COFACTOR ASSEMBLY CHAPERONE"/>
    <property type="match status" value="1"/>
</dbReference>
<evidence type="ECO:0000313" key="3">
    <source>
        <dbReference type="Proteomes" id="UP000256253"/>
    </source>
</evidence>
<reference evidence="2 3" key="1">
    <citation type="submission" date="2018-08" db="EMBL/GenBank/DDBJ databases">
        <title>Sequencing the genomes of 1000 actinobacteria strains.</title>
        <authorList>
            <person name="Klenk H.-P."/>
        </authorList>
    </citation>
    <scope>NUCLEOTIDE SEQUENCE [LARGE SCALE GENOMIC DNA]</scope>
    <source>
        <strain evidence="2 3">DSM 22967</strain>
    </source>
</reference>
<keyword evidence="1" id="KW-0534">Nitrate assimilation</keyword>
<dbReference type="EMBL" id="QTUA01000001">
    <property type="protein sequence ID" value="REF30504.1"/>
    <property type="molecule type" value="Genomic_DNA"/>
</dbReference>
<dbReference type="RefSeq" id="WP_115922487.1">
    <property type="nucleotide sequence ID" value="NZ_QTUA01000001.1"/>
</dbReference>
<dbReference type="AlphaFoldDB" id="A0A3D9UWZ7"/>
<keyword evidence="3" id="KW-1185">Reference proteome</keyword>
<accession>A0A3D9UWZ7</accession>
<sequence length="254" mass="27863">MNIFRRTARSTSPRLSDTQLRIAWQAVSLLLDYPGEQAARHRALIRAELGSLPDPVASGLRTFLDFADAAEASEPGRLEREYVETFDHTRRGCLYLTYFAYGDTRRRGVVLVQFKQAYRKAGGEFAADELPDHLAVVLEFGATHDPATAWKLLADYRAGVEMLRISLQDRKSPWADVLVALCATLPSLGEDEAGEVARLIEQGPPVEEVGTEAYALDPSLSAPYEPASADPGRQFLGDTIPMGVPMGAPMGTQR</sequence>
<dbReference type="GO" id="GO:0051131">
    <property type="term" value="P:chaperone-mediated protein complex assembly"/>
    <property type="evidence" value="ECO:0007669"/>
    <property type="project" value="InterPro"/>
</dbReference>
<dbReference type="InterPro" id="IPR020945">
    <property type="entry name" value="DMSO/NO3_reduct_chaperone"/>
</dbReference>
<gene>
    <name evidence="2" type="ORF">DFJ65_1512</name>
</gene>
<evidence type="ECO:0000256" key="1">
    <source>
        <dbReference type="ARBA" id="ARBA00023063"/>
    </source>
</evidence>
<proteinExistence type="predicted"/>
<dbReference type="NCBIfam" id="TIGR00684">
    <property type="entry name" value="narJ"/>
    <property type="match status" value="1"/>
</dbReference>
<dbReference type="InterPro" id="IPR003765">
    <property type="entry name" value="NO3_reductase_chaperone_NarJ"/>
</dbReference>
<dbReference type="InterPro" id="IPR036411">
    <property type="entry name" value="TorD-like_sf"/>
</dbReference>
<dbReference type="GO" id="GO:0016530">
    <property type="term" value="F:metallochaperone activity"/>
    <property type="evidence" value="ECO:0007669"/>
    <property type="project" value="TreeGrafter"/>
</dbReference>
<dbReference type="SUPFAM" id="SSF89155">
    <property type="entry name" value="TorD-like"/>
    <property type="match status" value="1"/>
</dbReference>
<dbReference type="PANTHER" id="PTHR43680:SF2">
    <property type="entry name" value="NITRATE REDUCTASE MOLYBDENUM COFACTOR ASSEMBLY CHAPERONE NARJ"/>
    <property type="match status" value="1"/>
</dbReference>
<dbReference type="Pfam" id="PF02613">
    <property type="entry name" value="Nitrate_red_del"/>
    <property type="match status" value="1"/>
</dbReference>
<evidence type="ECO:0000313" key="2">
    <source>
        <dbReference type="EMBL" id="REF30504.1"/>
    </source>
</evidence>
<dbReference type="Proteomes" id="UP000256253">
    <property type="component" value="Unassembled WGS sequence"/>
</dbReference>
<dbReference type="GO" id="GO:0042128">
    <property type="term" value="P:nitrate assimilation"/>
    <property type="evidence" value="ECO:0007669"/>
    <property type="project" value="UniProtKB-KW"/>
</dbReference>
<name>A0A3D9UWZ7_9MICO</name>
<dbReference type="OrthoDB" id="4307003at2"/>
<dbReference type="Gene3D" id="1.10.3480.10">
    <property type="entry name" value="TorD-like"/>
    <property type="match status" value="1"/>
</dbReference>
<protein>
    <submittedName>
        <fullName evidence="2">Respiratory nitrate reductase chaperone NarJ</fullName>
    </submittedName>
</protein>
<comment type="caution">
    <text evidence="2">The sequence shown here is derived from an EMBL/GenBank/DDBJ whole genome shotgun (WGS) entry which is preliminary data.</text>
</comment>
<dbReference type="GO" id="GO:0051082">
    <property type="term" value="F:unfolded protein binding"/>
    <property type="evidence" value="ECO:0007669"/>
    <property type="project" value="InterPro"/>
</dbReference>